<feature type="compositionally biased region" description="Gly residues" evidence="8">
    <location>
        <begin position="1"/>
        <end position="14"/>
    </location>
</feature>
<feature type="transmembrane region" description="Helical" evidence="9">
    <location>
        <begin position="32"/>
        <end position="53"/>
    </location>
</feature>
<dbReference type="Pfam" id="PF02472">
    <property type="entry name" value="ExbD"/>
    <property type="match status" value="1"/>
</dbReference>
<evidence type="ECO:0000313" key="11">
    <source>
        <dbReference type="Proteomes" id="UP001243420"/>
    </source>
</evidence>
<proteinExistence type="inferred from homology"/>
<name>A0ABY8LDJ8_9RHOB</name>
<dbReference type="PANTHER" id="PTHR30558">
    <property type="entry name" value="EXBD MEMBRANE COMPONENT OF PMF-DRIVEN MACROMOLECULE IMPORT SYSTEM"/>
    <property type="match status" value="1"/>
</dbReference>
<keyword evidence="4 7" id="KW-0812">Transmembrane</keyword>
<dbReference type="PANTHER" id="PTHR30558:SF7">
    <property type="entry name" value="TOL-PAL SYSTEM PROTEIN TOLR"/>
    <property type="match status" value="1"/>
</dbReference>
<comment type="subcellular location">
    <subcellularLocation>
        <location evidence="1">Cell membrane</location>
        <topology evidence="1">Single-pass membrane protein</topology>
    </subcellularLocation>
    <subcellularLocation>
        <location evidence="7">Cell membrane</location>
        <topology evidence="7">Single-pass type II membrane protein</topology>
    </subcellularLocation>
</comment>
<evidence type="ECO:0000313" key="10">
    <source>
        <dbReference type="EMBL" id="WGH79371.1"/>
    </source>
</evidence>
<evidence type="ECO:0000256" key="5">
    <source>
        <dbReference type="ARBA" id="ARBA00022989"/>
    </source>
</evidence>
<evidence type="ECO:0000256" key="1">
    <source>
        <dbReference type="ARBA" id="ARBA00004162"/>
    </source>
</evidence>
<evidence type="ECO:0000256" key="3">
    <source>
        <dbReference type="ARBA" id="ARBA00022475"/>
    </source>
</evidence>
<evidence type="ECO:0000256" key="7">
    <source>
        <dbReference type="RuleBase" id="RU003879"/>
    </source>
</evidence>
<gene>
    <name evidence="10" type="ORF">P8627_03645</name>
</gene>
<keyword evidence="5 9" id="KW-1133">Transmembrane helix</keyword>
<keyword evidence="7" id="KW-0813">Transport</keyword>
<accession>A0ABY8LDJ8</accession>
<comment type="similarity">
    <text evidence="2 7">Belongs to the ExbD/TolR family.</text>
</comment>
<keyword evidence="6 9" id="KW-0472">Membrane</keyword>
<reference evidence="10 11" key="1">
    <citation type="submission" date="2023-04" db="EMBL/GenBank/DDBJ databases">
        <title>Jannaschia ovalis sp. nov., a marine bacterium isolated from sea tidal flat.</title>
        <authorList>
            <person name="Kwon D.Y."/>
            <person name="Kim J.-J."/>
        </authorList>
    </citation>
    <scope>NUCLEOTIDE SEQUENCE [LARGE SCALE GENOMIC DNA]</scope>
    <source>
        <strain evidence="10 11">GRR-S6-38</strain>
    </source>
</reference>
<dbReference type="Proteomes" id="UP001243420">
    <property type="component" value="Chromosome"/>
</dbReference>
<organism evidence="10 11">
    <name type="scientific">Jannaschia ovalis</name>
    <dbReference type="NCBI Taxonomy" id="3038773"/>
    <lineage>
        <taxon>Bacteria</taxon>
        <taxon>Pseudomonadati</taxon>
        <taxon>Pseudomonadota</taxon>
        <taxon>Alphaproteobacteria</taxon>
        <taxon>Rhodobacterales</taxon>
        <taxon>Roseobacteraceae</taxon>
        <taxon>Jannaschia</taxon>
    </lineage>
</organism>
<evidence type="ECO:0000256" key="4">
    <source>
        <dbReference type="ARBA" id="ARBA00022692"/>
    </source>
</evidence>
<keyword evidence="11" id="KW-1185">Reference proteome</keyword>
<keyword evidence="7" id="KW-0653">Protein transport</keyword>
<dbReference type="Gene3D" id="3.30.420.270">
    <property type="match status" value="1"/>
</dbReference>
<feature type="region of interest" description="Disordered" evidence="8">
    <location>
        <begin position="1"/>
        <end position="24"/>
    </location>
</feature>
<evidence type="ECO:0000256" key="8">
    <source>
        <dbReference type="SAM" id="MobiDB-lite"/>
    </source>
</evidence>
<dbReference type="InterPro" id="IPR003400">
    <property type="entry name" value="ExbD"/>
</dbReference>
<keyword evidence="3" id="KW-1003">Cell membrane</keyword>
<dbReference type="EMBL" id="CP122537">
    <property type="protein sequence ID" value="WGH79371.1"/>
    <property type="molecule type" value="Genomic_DNA"/>
</dbReference>
<evidence type="ECO:0000256" key="9">
    <source>
        <dbReference type="SAM" id="Phobius"/>
    </source>
</evidence>
<evidence type="ECO:0000256" key="6">
    <source>
        <dbReference type="ARBA" id="ARBA00023136"/>
    </source>
</evidence>
<evidence type="ECO:0000256" key="2">
    <source>
        <dbReference type="ARBA" id="ARBA00005811"/>
    </source>
</evidence>
<sequence length="165" mass="16885">MGAGTVQPGGGGNTGRRRRGARRAAPMSEINVTPFVDVMLVLLIIFMVAAPLLTAGVPIELPETAAAPLPQEQEEPLALTVAADGRVLIGATEVARDELLPRLRAIAGERQGDKVFLRADGGVPYGEVMVVMGALNAGGFRNIGLVTDPGGPALDGTAPDAPDGN</sequence>
<protein>
    <submittedName>
        <fullName evidence="10">ExbD/TolR family protein</fullName>
    </submittedName>
</protein>
<dbReference type="RefSeq" id="WP_279966225.1">
    <property type="nucleotide sequence ID" value="NZ_CP122537.1"/>
</dbReference>